<dbReference type="SUPFAM" id="SSF103481">
    <property type="entry name" value="Multidrug resistance efflux transporter EmrE"/>
    <property type="match status" value="1"/>
</dbReference>
<feature type="transmembrane region" description="Helical" evidence="1">
    <location>
        <begin position="317"/>
        <end position="340"/>
    </location>
</feature>
<feature type="transmembrane region" description="Helical" evidence="1">
    <location>
        <begin position="292"/>
        <end position="310"/>
    </location>
</feature>
<evidence type="ECO:0000256" key="1">
    <source>
        <dbReference type="SAM" id="Phobius"/>
    </source>
</evidence>
<feature type="transmembrane region" description="Helical" evidence="1">
    <location>
        <begin position="137"/>
        <end position="159"/>
    </location>
</feature>
<evidence type="ECO:0000313" key="4">
    <source>
        <dbReference type="Proteomes" id="UP001189429"/>
    </source>
</evidence>
<gene>
    <name evidence="3" type="ORF">PCOR1329_LOCUS57758</name>
</gene>
<evidence type="ECO:0000313" key="3">
    <source>
        <dbReference type="EMBL" id="CAK0872225.1"/>
    </source>
</evidence>
<feature type="transmembrane region" description="Helical" evidence="1">
    <location>
        <begin position="103"/>
        <end position="125"/>
    </location>
</feature>
<dbReference type="Pfam" id="PF00892">
    <property type="entry name" value="EamA"/>
    <property type="match status" value="1"/>
</dbReference>
<comment type="caution">
    <text evidence="3">The sequence shown here is derived from an EMBL/GenBank/DDBJ whole genome shotgun (WGS) entry which is preliminary data.</text>
</comment>
<feature type="transmembrane region" description="Helical" evidence="1">
    <location>
        <begin position="72"/>
        <end position="91"/>
    </location>
</feature>
<keyword evidence="1" id="KW-0472">Membrane</keyword>
<evidence type="ECO:0000259" key="2">
    <source>
        <dbReference type="Pfam" id="PF00892"/>
    </source>
</evidence>
<protein>
    <recommendedName>
        <fullName evidence="2">EamA domain-containing protein</fullName>
    </recommendedName>
</protein>
<name>A0ABN9VJC8_9DINO</name>
<feature type="transmembrane region" description="Helical" evidence="1">
    <location>
        <begin position="165"/>
        <end position="184"/>
    </location>
</feature>
<organism evidence="3 4">
    <name type="scientific">Prorocentrum cordatum</name>
    <dbReference type="NCBI Taxonomy" id="2364126"/>
    <lineage>
        <taxon>Eukaryota</taxon>
        <taxon>Sar</taxon>
        <taxon>Alveolata</taxon>
        <taxon>Dinophyceae</taxon>
        <taxon>Prorocentrales</taxon>
        <taxon>Prorocentraceae</taxon>
        <taxon>Prorocentrum</taxon>
    </lineage>
</organism>
<proteinExistence type="predicted"/>
<accession>A0ABN9VJC8</accession>
<dbReference type="InterPro" id="IPR037185">
    <property type="entry name" value="EmrE-like"/>
</dbReference>
<keyword evidence="4" id="KW-1185">Reference proteome</keyword>
<keyword evidence="1" id="KW-1133">Transmembrane helix</keyword>
<dbReference type="EMBL" id="CAUYUJ010017148">
    <property type="protein sequence ID" value="CAK0872225.1"/>
    <property type="molecule type" value="Genomic_DNA"/>
</dbReference>
<keyword evidence="1" id="KW-0812">Transmembrane</keyword>
<feature type="transmembrane region" description="Helical" evidence="1">
    <location>
        <begin position="191"/>
        <end position="211"/>
    </location>
</feature>
<sequence length="436" mass="46021">MGNVNQSPKDTNPTVRVEGTYWRVDCTEQSEYRGLRFWLKAARREPREPCVLHCLGVRHVGHLCFGMVATEVLGMSVTALAGASVTFIGAASTAASRFGLPFFYLYGMGTLLAGLALTATCIIRGELSQLSWGCWKWVILRGVFGASVFSLTLMAVSFGASLGDVNALSCINIVMSALLGRAFLGEALHPLHGLALLMSVVGAVLVSKPEFLFGGASMNRAPLLGYATALAAGVASGGTFIAARRAHDISPLVMTTSVMVIEGGISFVLPLAGMVNELPLQSVFAAPLRTTVALIAFMALSIFASGAMSLGAQLCPAALSSTIFSATSMALGYAFQFLLYRHGPELLTTFGATLMLSAVALMAFARWLYHPPVEISVGQTARDDVSQASEQSSVSLVSFVASEWSAFSPRAVRLRQRTSSVTTALPVAFPVGVPFA</sequence>
<reference evidence="3" key="1">
    <citation type="submission" date="2023-10" db="EMBL/GenBank/DDBJ databases">
        <authorList>
            <person name="Chen Y."/>
            <person name="Shah S."/>
            <person name="Dougan E. K."/>
            <person name="Thang M."/>
            <person name="Chan C."/>
        </authorList>
    </citation>
    <scope>NUCLEOTIDE SEQUENCE [LARGE SCALE GENOMIC DNA]</scope>
</reference>
<feature type="domain" description="EamA" evidence="2">
    <location>
        <begin position="74"/>
        <end position="207"/>
    </location>
</feature>
<feature type="transmembrane region" description="Helical" evidence="1">
    <location>
        <begin position="252"/>
        <end position="272"/>
    </location>
</feature>
<feature type="transmembrane region" description="Helical" evidence="1">
    <location>
        <begin position="346"/>
        <end position="369"/>
    </location>
</feature>
<dbReference type="PANTHER" id="PTHR22911">
    <property type="entry name" value="ACYL-MALONYL CONDENSING ENZYME-RELATED"/>
    <property type="match status" value="1"/>
</dbReference>
<dbReference type="InterPro" id="IPR000620">
    <property type="entry name" value="EamA_dom"/>
</dbReference>
<dbReference type="Proteomes" id="UP001189429">
    <property type="component" value="Unassembled WGS sequence"/>
</dbReference>
<feature type="transmembrane region" description="Helical" evidence="1">
    <location>
        <begin position="223"/>
        <end position="243"/>
    </location>
</feature>